<evidence type="ECO:0000256" key="2">
    <source>
        <dbReference type="ARBA" id="ARBA00022448"/>
    </source>
</evidence>
<protein>
    <submittedName>
        <fullName evidence="6">Major Facilitator Superfamily protein</fullName>
    </submittedName>
</protein>
<dbReference type="InterPro" id="IPR020846">
    <property type="entry name" value="MFS_dom"/>
</dbReference>
<evidence type="ECO:0000256" key="5">
    <source>
        <dbReference type="ARBA" id="ARBA00023136"/>
    </source>
</evidence>
<keyword evidence="4" id="KW-1133">Transmembrane helix</keyword>
<dbReference type="KEGG" id="pmad:BAY61_09610"/>
<dbReference type="GO" id="GO:0022857">
    <property type="term" value="F:transmembrane transporter activity"/>
    <property type="evidence" value="ECO:0007669"/>
    <property type="project" value="InterPro"/>
</dbReference>
<keyword evidence="5" id="KW-0472">Membrane</keyword>
<accession>A0A222VNA2</accession>
<gene>
    <name evidence="6" type="ORF">SAMN05421630_101283</name>
</gene>
<dbReference type="Pfam" id="PF07690">
    <property type="entry name" value="MFS_1"/>
    <property type="match status" value="1"/>
</dbReference>
<dbReference type="Gene3D" id="1.20.1720.10">
    <property type="entry name" value="Multidrug resistance protein D"/>
    <property type="match status" value="1"/>
</dbReference>
<evidence type="ECO:0000313" key="6">
    <source>
        <dbReference type="EMBL" id="SDC06381.1"/>
    </source>
</evidence>
<dbReference type="Proteomes" id="UP000199494">
    <property type="component" value="Unassembled WGS sequence"/>
</dbReference>
<comment type="subcellular location">
    <subcellularLocation>
        <location evidence="1">Cell inner membrane</location>
        <topology evidence="1">Multi-pass membrane protein</topology>
    </subcellularLocation>
</comment>
<reference evidence="6 7" key="1">
    <citation type="submission" date="2016-10" db="EMBL/GenBank/DDBJ databases">
        <authorList>
            <person name="de Groot N.N."/>
        </authorList>
    </citation>
    <scope>NUCLEOTIDE SEQUENCE [LARGE SCALE GENOMIC DNA]</scope>
    <source>
        <strain evidence="6 7">CGMCC 4.5506</strain>
    </source>
</reference>
<dbReference type="OrthoDB" id="3624241at2"/>
<sequence length="457" mass="45193">MHALERSRGIAFAAALTGMFMAQLDGTITIAALPAIAADLSAGSGIVGVSTAYLLTVTVATPCYGALGDRYGRRAVFGFALAVFAAGSLACALAPGIGWLVAARAVQGLGGSGLIVTSMSALGELFDKNELVRRQGWSTAVLAASSLGGPALGGVLAADPGWRWIFLANLPLCVLAAIAGVKSLPARRGAAKGRFDVAGSLLIVVAGSALVALGGADGLARSPLWTPVLVVLTVVAGAGFVRVQRRSAHPLIAPSVFASAFLTRAVSVNAVAGVALYGTFTFVALVVASHTGGEAALTGLLLIVLMGGQLLASASFSVLARKLPDLTGWGRFGCAIGVAGLSLVAIAAGTAGAPTVLLAAGLALTGASFGVCTAAYTLLAQTAAAPALLGATSATFVFGRQAGGVAGTALFGWLALLVAGDFSAAGLTAVFAAAAVLMLAATLVSPRERPVTARERA</sequence>
<evidence type="ECO:0000256" key="4">
    <source>
        <dbReference type="ARBA" id="ARBA00022989"/>
    </source>
</evidence>
<name>A0A222VNA2_9PSEU</name>
<keyword evidence="2" id="KW-0813">Transport</keyword>
<evidence type="ECO:0000256" key="1">
    <source>
        <dbReference type="ARBA" id="ARBA00004429"/>
    </source>
</evidence>
<dbReference type="STRING" id="530584.SAMN05421630_101283"/>
<organism evidence="6 7">
    <name type="scientific">Prauserella marina</name>
    <dbReference type="NCBI Taxonomy" id="530584"/>
    <lineage>
        <taxon>Bacteria</taxon>
        <taxon>Bacillati</taxon>
        <taxon>Actinomycetota</taxon>
        <taxon>Actinomycetes</taxon>
        <taxon>Pseudonocardiales</taxon>
        <taxon>Pseudonocardiaceae</taxon>
        <taxon>Prauserella</taxon>
    </lineage>
</organism>
<dbReference type="AlphaFoldDB" id="A0A222VNA2"/>
<evidence type="ECO:0000313" key="7">
    <source>
        <dbReference type="Proteomes" id="UP000199494"/>
    </source>
</evidence>
<dbReference type="GO" id="GO:0005886">
    <property type="term" value="C:plasma membrane"/>
    <property type="evidence" value="ECO:0007669"/>
    <property type="project" value="UniProtKB-SubCell"/>
</dbReference>
<dbReference type="InterPro" id="IPR011701">
    <property type="entry name" value="MFS"/>
</dbReference>
<evidence type="ECO:0000256" key="3">
    <source>
        <dbReference type="ARBA" id="ARBA00022692"/>
    </source>
</evidence>
<keyword evidence="3" id="KW-0812">Transmembrane</keyword>
<keyword evidence="7" id="KW-1185">Reference proteome</keyword>
<dbReference type="RefSeq" id="WP_091795301.1">
    <property type="nucleotide sequence ID" value="NZ_CP016353.1"/>
</dbReference>
<dbReference type="PROSITE" id="PS50850">
    <property type="entry name" value="MFS"/>
    <property type="match status" value="1"/>
</dbReference>
<dbReference type="PANTHER" id="PTHR23501">
    <property type="entry name" value="MAJOR FACILITATOR SUPERFAMILY"/>
    <property type="match status" value="1"/>
</dbReference>
<dbReference type="SUPFAM" id="SSF103473">
    <property type="entry name" value="MFS general substrate transporter"/>
    <property type="match status" value="1"/>
</dbReference>
<dbReference type="EMBL" id="FMZE01000001">
    <property type="protein sequence ID" value="SDC06381.1"/>
    <property type="molecule type" value="Genomic_DNA"/>
</dbReference>
<dbReference type="PANTHER" id="PTHR23501:SF191">
    <property type="entry name" value="VACUOLAR BASIC AMINO ACID TRANSPORTER 4"/>
    <property type="match status" value="1"/>
</dbReference>
<dbReference type="InterPro" id="IPR036259">
    <property type="entry name" value="MFS_trans_sf"/>
</dbReference>
<proteinExistence type="predicted"/>